<keyword evidence="1" id="KW-0472">Membrane</keyword>
<feature type="transmembrane region" description="Helical" evidence="1">
    <location>
        <begin position="121"/>
        <end position="140"/>
    </location>
</feature>
<proteinExistence type="predicted"/>
<feature type="transmembrane region" description="Helical" evidence="1">
    <location>
        <begin position="44"/>
        <end position="68"/>
    </location>
</feature>
<dbReference type="Proteomes" id="UP000224854">
    <property type="component" value="Unassembled WGS sequence"/>
</dbReference>
<keyword evidence="1" id="KW-1133">Transmembrane helix</keyword>
<reference evidence="2 3" key="1">
    <citation type="submission" date="2017-06" db="EMBL/GenBank/DDBJ databases">
        <title>Ant-infecting Ophiocordyceps genomes reveal a high diversity of potential behavioral manipulation genes and a possible major role for enterotoxins.</title>
        <authorList>
            <person name="De Bekker C."/>
            <person name="Evans H.C."/>
            <person name="Brachmann A."/>
            <person name="Hughes D.P."/>
        </authorList>
    </citation>
    <scope>NUCLEOTIDE SEQUENCE [LARGE SCALE GENOMIC DNA]</scope>
    <source>
        <strain evidence="2 3">1348a</strain>
    </source>
</reference>
<keyword evidence="1" id="KW-0812">Transmembrane</keyword>
<keyword evidence="3" id="KW-1185">Reference proteome</keyword>
<protein>
    <submittedName>
        <fullName evidence="2">Uncharacterized protein</fullName>
    </submittedName>
</protein>
<dbReference type="EMBL" id="NJEU01000205">
    <property type="protein sequence ID" value="PHH78897.1"/>
    <property type="molecule type" value="Genomic_DNA"/>
</dbReference>
<evidence type="ECO:0000256" key="1">
    <source>
        <dbReference type="SAM" id="Phobius"/>
    </source>
</evidence>
<name>A0A2C5ZD10_9HYPO</name>
<dbReference type="AlphaFoldDB" id="A0A2C5ZD10"/>
<organism evidence="2 3">
    <name type="scientific">Ophiocordyceps australis</name>
    <dbReference type="NCBI Taxonomy" id="1399860"/>
    <lineage>
        <taxon>Eukaryota</taxon>
        <taxon>Fungi</taxon>
        <taxon>Dikarya</taxon>
        <taxon>Ascomycota</taxon>
        <taxon>Pezizomycotina</taxon>
        <taxon>Sordariomycetes</taxon>
        <taxon>Hypocreomycetidae</taxon>
        <taxon>Hypocreales</taxon>
        <taxon>Ophiocordycipitaceae</taxon>
        <taxon>Ophiocordyceps</taxon>
    </lineage>
</organism>
<gene>
    <name evidence="2" type="ORF">CDD82_2769</name>
</gene>
<accession>A0A2C5ZD10</accession>
<dbReference type="OrthoDB" id="3540210at2759"/>
<comment type="caution">
    <text evidence="2">The sequence shown here is derived from an EMBL/GenBank/DDBJ whole genome shotgun (WGS) entry which is preliminary data.</text>
</comment>
<sequence length="576" mass="64610">MNSLPPNMTTTSQQHQVYLGIWTDWSRGSVMGSTLTLKKNHGSFLTAFTAFFVGLIGASFWRILVLLIHRLYSTPAPRDALHHQRQVLLRNSSTAPTSLWAFVRLWWAWRSRARRIISRTLPVILCAVFCIFAFAVASGFSSKISTGIGNAVLLKASRCGPVLFFSPQKNVDEVSAFWVYLTRMVSDAANYAQKCYEAQGASVLDCTTFVKRRLPTNINVQAPCPFGGGICRSNTSNIELDTGYLNSHEHLGINFPPEKRILFRHVLKCAPLQTSGYFKHVNTPYGNITQYHYGPNLIQDSDYTIQAPTIEDQYQLNQPLLESQGHLAPDLIIEQTQAMASNHTISKKLSQFDPIPQLVRPDGDVFLFFLMGGGVQFIKPTADPWYRATIPIPGTEYNSDNSNSSSMAYRPEDAASPLGCLKQYQFCNAFNRCGLLAGYHDAKDSAQLLFDSLDPRHGDAAKTEYSPFDWFRLIFFSGTVVLETIVYRGKSLQSQQMFMGDFVGSLPDNQWQHDVTHWWNTALAAIQDVFVLVVSGSTDPLFAKLNDTIIDEPYICRHQVLAPAYALHLAIFEMLI</sequence>
<evidence type="ECO:0000313" key="2">
    <source>
        <dbReference type="EMBL" id="PHH78897.1"/>
    </source>
</evidence>
<evidence type="ECO:0000313" key="3">
    <source>
        <dbReference type="Proteomes" id="UP000224854"/>
    </source>
</evidence>